<dbReference type="GO" id="GO:0051604">
    <property type="term" value="P:protein maturation"/>
    <property type="evidence" value="ECO:0007669"/>
    <property type="project" value="InterPro"/>
</dbReference>
<name>B8D1S0_HALOH</name>
<protein>
    <submittedName>
        <fullName evidence="9">Hydrogenase accessory protein HypB</fullName>
    </submittedName>
</protein>
<reference evidence="9 10" key="1">
    <citation type="journal article" date="2009" name="PLoS ONE">
        <title>Genome analysis of the anaerobic thermohalophilic bacterium Halothermothrix orenii.</title>
        <authorList>
            <person name="Mavromatis K."/>
            <person name="Ivanova N."/>
            <person name="Anderson I."/>
            <person name="Lykidis A."/>
            <person name="Hooper S.D."/>
            <person name="Sun H."/>
            <person name="Kunin V."/>
            <person name="Lapidus A."/>
            <person name="Hugenholtz P."/>
            <person name="Patel B."/>
            <person name="Kyrpides N.C."/>
        </authorList>
    </citation>
    <scope>NUCLEOTIDE SEQUENCE [LARGE SCALE GENOMIC DNA]</scope>
    <source>
        <strain evidence="10">H 168 / OCM 544 / DSM 9562</strain>
    </source>
</reference>
<gene>
    <name evidence="9" type="ordered locus">Hore_03880</name>
</gene>
<keyword evidence="7" id="KW-0342">GTP-binding</keyword>
<dbReference type="OrthoDB" id="9802035at2"/>
<dbReference type="PIRSF" id="PIRSF005624">
    <property type="entry name" value="Ni-bind_GTPase"/>
    <property type="match status" value="1"/>
</dbReference>
<sequence>MKTIKINKKILSKNEEKATEIRAYLNEKKVRMLNLVGSPGAGKTTILEKIIEKFDNTRKIVVIEGDLYTTRDAERLKKYEIQVVQINTMGACHLEAGMVWQALKEVNLEEIDFLIIENVGNLVCTASYDLGENIRATVLSVPEGNDKLLKYPVIFQRADLIIINKIDLLPYTDFSLEEIEKDLKQINKNAPVFKLSGKTGAGLDKLCFFLEENLT</sequence>
<dbReference type="GO" id="GO:0005525">
    <property type="term" value="F:GTP binding"/>
    <property type="evidence" value="ECO:0007669"/>
    <property type="project" value="UniProtKB-KW"/>
</dbReference>
<evidence type="ECO:0000256" key="3">
    <source>
        <dbReference type="ARBA" id="ARBA00022723"/>
    </source>
</evidence>
<dbReference type="STRING" id="373903.Hore_03880"/>
<evidence type="ECO:0000256" key="6">
    <source>
        <dbReference type="ARBA" id="ARBA00022833"/>
    </source>
</evidence>
<dbReference type="KEGG" id="hor:Hore_03880"/>
<dbReference type="GO" id="GO:0003924">
    <property type="term" value="F:GTPase activity"/>
    <property type="evidence" value="ECO:0007669"/>
    <property type="project" value="InterPro"/>
</dbReference>
<keyword evidence="4" id="KW-0547">Nucleotide-binding</keyword>
<dbReference type="GO" id="GO:0008270">
    <property type="term" value="F:zinc ion binding"/>
    <property type="evidence" value="ECO:0007669"/>
    <property type="project" value="TreeGrafter"/>
</dbReference>
<feature type="domain" description="CobW/HypB/UreG nucleotide-binding" evidence="8">
    <location>
        <begin position="33"/>
        <end position="193"/>
    </location>
</feature>
<keyword evidence="3" id="KW-0479">Metal-binding</keyword>
<proteinExistence type="inferred from homology"/>
<organism evidence="9 10">
    <name type="scientific">Halothermothrix orenii (strain H 168 / OCM 544 / DSM 9562)</name>
    <dbReference type="NCBI Taxonomy" id="373903"/>
    <lineage>
        <taxon>Bacteria</taxon>
        <taxon>Bacillati</taxon>
        <taxon>Bacillota</taxon>
        <taxon>Clostridia</taxon>
        <taxon>Halanaerobiales</taxon>
        <taxon>Halothermotrichaceae</taxon>
        <taxon>Halothermothrix</taxon>
    </lineage>
</organism>
<evidence type="ECO:0000256" key="1">
    <source>
        <dbReference type="ARBA" id="ARBA00006211"/>
    </source>
</evidence>
<keyword evidence="10" id="KW-1185">Reference proteome</keyword>
<dbReference type="AlphaFoldDB" id="B8D1S0"/>
<dbReference type="SUPFAM" id="SSF52540">
    <property type="entry name" value="P-loop containing nucleoside triphosphate hydrolases"/>
    <property type="match status" value="1"/>
</dbReference>
<keyword evidence="5" id="KW-0378">Hydrolase</keyword>
<dbReference type="eggNOG" id="COG0378">
    <property type="taxonomic scope" value="Bacteria"/>
</dbReference>
<keyword evidence="2" id="KW-0533">Nickel</keyword>
<accession>B8D1S0</accession>
<evidence type="ECO:0000256" key="7">
    <source>
        <dbReference type="ARBA" id="ARBA00023134"/>
    </source>
</evidence>
<dbReference type="EMBL" id="CP001098">
    <property type="protein sequence ID" value="ACL69147.1"/>
    <property type="molecule type" value="Genomic_DNA"/>
</dbReference>
<dbReference type="InterPro" id="IPR003495">
    <property type="entry name" value="CobW/HypB/UreG_nucleotide-bd"/>
</dbReference>
<evidence type="ECO:0000313" key="10">
    <source>
        <dbReference type="Proteomes" id="UP000000719"/>
    </source>
</evidence>
<dbReference type="Pfam" id="PF02492">
    <property type="entry name" value="cobW"/>
    <property type="match status" value="1"/>
</dbReference>
<evidence type="ECO:0000256" key="4">
    <source>
        <dbReference type="ARBA" id="ARBA00022741"/>
    </source>
</evidence>
<dbReference type="NCBIfam" id="TIGR00073">
    <property type="entry name" value="hypB"/>
    <property type="match status" value="1"/>
</dbReference>
<dbReference type="InterPro" id="IPR004392">
    <property type="entry name" value="Hyd_mat_HypB"/>
</dbReference>
<dbReference type="RefSeq" id="WP_012635335.1">
    <property type="nucleotide sequence ID" value="NC_011899.1"/>
</dbReference>
<dbReference type="HOGENOM" id="CLU_056148_0_1_9"/>
<keyword evidence="6" id="KW-0862">Zinc</keyword>
<evidence type="ECO:0000256" key="2">
    <source>
        <dbReference type="ARBA" id="ARBA00022596"/>
    </source>
</evidence>
<dbReference type="PANTHER" id="PTHR30134">
    <property type="entry name" value="HYDROGENASE PROTEIN ASSEMBLY PROTEIN, NICKEL CHAPERONE"/>
    <property type="match status" value="1"/>
</dbReference>
<evidence type="ECO:0000256" key="5">
    <source>
        <dbReference type="ARBA" id="ARBA00022801"/>
    </source>
</evidence>
<dbReference type="Proteomes" id="UP000000719">
    <property type="component" value="Chromosome"/>
</dbReference>
<dbReference type="Gene3D" id="3.40.50.300">
    <property type="entry name" value="P-loop containing nucleotide triphosphate hydrolases"/>
    <property type="match status" value="1"/>
</dbReference>
<dbReference type="GO" id="GO:0016151">
    <property type="term" value="F:nickel cation binding"/>
    <property type="evidence" value="ECO:0007669"/>
    <property type="project" value="InterPro"/>
</dbReference>
<evidence type="ECO:0000313" key="9">
    <source>
        <dbReference type="EMBL" id="ACL69147.1"/>
    </source>
</evidence>
<evidence type="ECO:0000259" key="8">
    <source>
        <dbReference type="Pfam" id="PF02492"/>
    </source>
</evidence>
<comment type="similarity">
    <text evidence="1">Belongs to the SIMIBI class G3E GTPase family. HypB/HupM subfamily.</text>
</comment>
<dbReference type="InterPro" id="IPR027417">
    <property type="entry name" value="P-loop_NTPase"/>
</dbReference>
<dbReference type="PANTHER" id="PTHR30134:SF2">
    <property type="entry name" value="HYDROGENASE MATURATION FACTOR HYPB"/>
    <property type="match status" value="1"/>
</dbReference>